<keyword evidence="4" id="KW-0812">Transmembrane</keyword>
<dbReference type="AlphaFoldDB" id="A0AA39RDP7"/>
<dbReference type="PROSITE" id="PS00018">
    <property type="entry name" value="EF_HAND_1"/>
    <property type="match status" value="1"/>
</dbReference>
<comment type="caution">
    <text evidence="6">The sequence shown here is derived from an EMBL/GenBank/DDBJ whole genome shotgun (WGS) entry which is preliminary data.</text>
</comment>
<organism evidence="6 7">
    <name type="scientific">Acer saccharum</name>
    <name type="common">Sugar maple</name>
    <dbReference type="NCBI Taxonomy" id="4024"/>
    <lineage>
        <taxon>Eukaryota</taxon>
        <taxon>Viridiplantae</taxon>
        <taxon>Streptophyta</taxon>
        <taxon>Embryophyta</taxon>
        <taxon>Tracheophyta</taxon>
        <taxon>Spermatophyta</taxon>
        <taxon>Magnoliopsida</taxon>
        <taxon>eudicotyledons</taxon>
        <taxon>Gunneridae</taxon>
        <taxon>Pentapetalae</taxon>
        <taxon>rosids</taxon>
        <taxon>malvids</taxon>
        <taxon>Sapindales</taxon>
        <taxon>Sapindaceae</taxon>
        <taxon>Hippocastanoideae</taxon>
        <taxon>Acereae</taxon>
        <taxon>Acer</taxon>
    </lineage>
</organism>
<feature type="domain" description="EF-hand" evidence="5">
    <location>
        <begin position="143"/>
        <end position="178"/>
    </location>
</feature>
<gene>
    <name evidence="6" type="ORF">LWI29_020147</name>
</gene>
<evidence type="ECO:0000313" key="7">
    <source>
        <dbReference type="Proteomes" id="UP001168877"/>
    </source>
</evidence>
<evidence type="ECO:0000256" key="2">
    <source>
        <dbReference type="ARBA" id="ARBA00022837"/>
    </source>
</evidence>
<dbReference type="SUPFAM" id="SSF47473">
    <property type="entry name" value="EF-hand"/>
    <property type="match status" value="1"/>
</dbReference>
<dbReference type="EMBL" id="JAUESC010000388">
    <property type="protein sequence ID" value="KAK0571695.1"/>
    <property type="molecule type" value="Genomic_DNA"/>
</dbReference>
<proteinExistence type="inferred from homology"/>
<keyword evidence="1" id="KW-0677">Repeat</keyword>
<evidence type="ECO:0000256" key="1">
    <source>
        <dbReference type="ARBA" id="ARBA00022737"/>
    </source>
</evidence>
<dbReference type="SMART" id="SM00054">
    <property type="entry name" value="EFh"/>
    <property type="match status" value="3"/>
</dbReference>
<reference evidence="6" key="2">
    <citation type="submission" date="2023-06" db="EMBL/GenBank/DDBJ databases">
        <authorList>
            <person name="Swenson N.G."/>
            <person name="Wegrzyn J.L."/>
            <person name="Mcevoy S.L."/>
        </authorList>
    </citation>
    <scope>NUCLEOTIDE SEQUENCE</scope>
    <source>
        <strain evidence="6">NS2018</strain>
        <tissue evidence="6">Leaf</tissue>
    </source>
</reference>
<dbReference type="InterPro" id="IPR011992">
    <property type="entry name" value="EF-hand-dom_pair"/>
</dbReference>
<feature type="transmembrane region" description="Helical" evidence="4">
    <location>
        <begin position="15"/>
        <end position="37"/>
    </location>
</feature>
<dbReference type="Proteomes" id="UP001168877">
    <property type="component" value="Unassembled WGS sequence"/>
</dbReference>
<accession>A0AA39RDP7</accession>
<feature type="domain" description="EF-hand" evidence="5">
    <location>
        <begin position="187"/>
        <end position="222"/>
    </location>
</feature>
<dbReference type="PANTHER" id="PTHR35506:SF1">
    <property type="entry name" value="OS02G0135600 PROTEIN"/>
    <property type="match status" value="1"/>
</dbReference>
<dbReference type="Gene3D" id="1.10.238.10">
    <property type="entry name" value="EF-hand"/>
    <property type="match status" value="1"/>
</dbReference>
<dbReference type="PROSITE" id="PS50222">
    <property type="entry name" value="EF_HAND_2"/>
    <property type="match status" value="3"/>
</dbReference>
<keyword evidence="4" id="KW-1133">Transmembrane helix</keyword>
<feature type="domain" description="EF-hand" evidence="5">
    <location>
        <begin position="106"/>
        <end position="141"/>
    </location>
</feature>
<dbReference type="Pfam" id="PF13202">
    <property type="entry name" value="EF-hand_5"/>
    <property type="match status" value="1"/>
</dbReference>
<dbReference type="InterPro" id="IPR002048">
    <property type="entry name" value="EF_hand_dom"/>
</dbReference>
<protein>
    <recommendedName>
        <fullName evidence="5">EF-hand domain-containing protein</fullName>
    </recommendedName>
</protein>
<evidence type="ECO:0000313" key="6">
    <source>
        <dbReference type="EMBL" id="KAK0571695.1"/>
    </source>
</evidence>
<reference evidence="6" key="1">
    <citation type="journal article" date="2022" name="Plant J.">
        <title>Strategies of tolerance reflected in two North American maple genomes.</title>
        <authorList>
            <person name="McEvoy S.L."/>
            <person name="Sezen U.U."/>
            <person name="Trouern-Trend A."/>
            <person name="McMahon S.M."/>
            <person name="Schaberg P.G."/>
            <person name="Yang J."/>
            <person name="Wegrzyn J.L."/>
            <person name="Swenson N.G."/>
        </authorList>
    </citation>
    <scope>NUCLEOTIDE SEQUENCE</scope>
    <source>
        <strain evidence="6">NS2018</strain>
    </source>
</reference>
<evidence type="ECO:0000259" key="5">
    <source>
        <dbReference type="PROSITE" id="PS50222"/>
    </source>
</evidence>
<keyword evidence="4" id="KW-0472">Membrane</keyword>
<dbReference type="PANTHER" id="PTHR35506">
    <property type="entry name" value="OS02G0135600 PROTEIN"/>
    <property type="match status" value="1"/>
</dbReference>
<keyword evidence="7" id="KW-1185">Reference proteome</keyword>
<sequence length="564" mass="63621">MDSSNNFFRLGSLTIGEWICAACIPLVAVIEPLIFAVGRCFQISRRPTICSCDFRDLTRLADESLFTVNEVEALYELYKKLSCSIFQDGLIHKEELQLALFQTPCGENLFLERVFDLFDEKKNGVIEFEEFIHALSVFHPSAPVEEKIDFAFRLYDLRQNGFIEREEVKQMVIAILMESDIKLPDDLLEAIIDKTFADADADKDGRINKEEWKDFAVRHPSLLKNMTLPYLRVWITKSRVCLENLQMADKASKAVVLYGDGLARFIDPSHTHLHSLASHGCSGFLSLPNATPSESEDNRIVREFAVLLDSHQAYLNKIEELECQKTSLVQTISDRFMGMRTALITNNSSLKSIGGKLGFTTLQLNELIETSDDTLSGLSLDVVASGLLKLLGFERGKIMEASQFDLVFVHIGAGEKMNGEKDNAFANDTEYINALLGGILQIAQPGSEVGLRLHLSVVMSYGYVMEADQSNLSILIPNDDKNSDLSKLVPRQSYTMKGENPRNDVRHYCPMLISQWQYAVTRKDMAETFSFKDFEKWGGNLVIPADRFLHEVAFKLWKAPKYGA</sequence>
<comment type="similarity">
    <text evidence="3">Belongs to the calcineurin regulatory subunit family.</text>
</comment>
<keyword evidence="2" id="KW-0106">Calcium</keyword>
<evidence type="ECO:0000256" key="3">
    <source>
        <dbReference type="ARBA" id="ARBA00023774"/>
    </source>
</evidence>
<dbReference type="CDD" id="cd00051">
    <property type="entry name" value="EFh"/>
    <property type="match status" value="2"/>
</dbReference>
<evidence type="ECO:0000256" key="4">
    <source>
        <dbReference type="SAM" id="Phobius"/>
    </source>
</evidence>
<dbReference type="FunFam" id="1.10.238.10:FF:000073">
    <property type="entry name" value="calcineurin B-like protein 3"/>
    <property type="match status" value="1"/>
</dbReference>
<name>A0AA39RDP7_ACESA</name>
<dbReference type="Pfam" id="PF13499">
    <property type="entry name" value="EF-hand_7"/>
    <property type="match status" value="1"/>
</dbReference>
<dbReference type="PRINTS" id="PR00450">
    <property type="entry name" value="RECOVERIN"/>
</dbReference>
<dbReference type="InterPro" id="IPR018247">
    <property type="entry name" value="EF_Hand_1_Ca_BS"/>
</dbReference>
<dbReference type="GO" id="GO:0005509">
    <property type="term" value="F:calcium ion binding"/>
    <property type="evidence" value="ECO:0007669"/>
    <property type="project" value="InterPro"/>
</dbReference>